<feature type="transmembrane region" description="Helical" evidence="2">
    <location>
        <begin position="233"/>
        <end position="258"/>
    </location>
</feature>
<evidence type="ECO:0000313" key="3">
    <source>
        <dbReference type="EMBL" id="TQN03805.1"/>
    </source>
</evidence>
<feature type="transmembrane region" description="Helical" evidence="2">
    <location>
        <begin position="12"/>
        <end position="38"/>
    </location>
</feature>
<feature type="region of interest" description="Disordered" evidence="1">
    <location>
        <begin position="519"/>
        <end position="546"/>
    </location>
</feature>
<evidence type="ECO:0000256" key="1">
    <source>
        <dbReference type="SAM" id="MobiDB-lite"/>
    </source>
</evidence>
<feature type="transmembrane region" description="Helical" evidence="2">
    <location>
        <begin position="484"/>
        <end position="508"/>
    </location>
</feature>
<evidence type="ECO:0000313" key="4">
    <source>
        <dbReference type="Proteomes" id="UP000316993"/>
    </source>
</evidence>
<accession>A0A543L8V9</accession>
<protein>
    <submittedName>
        <fullName evidence="3">Putative iron-regulated membrane protein</fullName>
    </submittedName>
</protein>
<evidence type="ECO:0000256" key="2">
    <source>
        <dbReference type="SAM" id="Phobius"/>
    </source>
</evidence>
<keyword evidence="2" id="KW-0472">Membrane</keyword>
<feature type="transmembrane region" description="Helical" evidence="2">
    <location>
        <begin position="278"/>
        <end position="299"/>
    </location>
</feature>
<dbReference type="PANTHER" id="PTHR34219:SF6">
    <property type="entry name" value="BLR3280 PROTEIN"/>
    <property type="match status" value="1"/>
</dbReference>
<sequence>MRHAKRWLYLVHRWLGVLLCSVFALWFISGIVMMYVGYPKLTPAERLEHLPPLRGVPIALQPAQALQAAGLQGPLQELRLALASGGRPVYVATPATELEPGSKAARRSKTAPVVIDATTGELIRNVSAAHALASAQTFASSRDSALAADAYPQHLGMVSEDAFTHSRALDMHRPLHTVALGDADDTVVYVSNATGEVVRDATRTERLWNYAGAWIHWLYPFRGNMFDRYWTDIVNWLSIAGVVLALTGTVVGVLRWRFTGPRYKSGSRSPYPGGMMKWHHTTGLLFAAVTITWVFSGLMSMNPWKLFDSGAPPLRTAAMHGGPLQLANGAPLASVQALLAQATPNVRELRWVRAAGHTVVQAWNPSGVATLLDATTAAHHAIAPQELTAAAARLVDAPVQEVQTLHAYDLHYYDRAPHTMGGGADKPLPVWRVVFADPHATWVHIDPRTGTVLGRTDTHRRTSRWLFSMLHSWDWLPLLERRPLWDVVLIVLSLGGTALSVTGVVVGWRRLRVKARSGAKAAHPRTARAAAASAPTGRASPQAGNV</sequence>
<dbReference type="EMBL" id="VFPV01000002">
    <property type="protein sequence ID" value="TQN03805.1"/>
    <property type="molecule type" value="Genomic_DNA"/>
</dbReference>
<organism evidence="3 4">
    <name type="scientific">Acidovorax temperans</name>
    <dbReference type="NCBI Taxonomy" id="80878"/>
    <lineage>
        <taxon>Bacteria</taxon>
        <taxon>Pseudomonadati</taxon>
        <taxon>Pseudomonadota</taxon>
        <taxon>Betaproteobacteria</taxon>
        <taxon>Burkholderiales</taxon>
        <taxon>Comamonadaceae</taxon>
        <taxon>Acidovorax</taxon>
    </lineage>
</organism>
<name>A0A543L8V9_9BURK</name>
<dbReference type="AlphaFoldDB" id="A0A543L8V9"/>
<comment type="caution">
    <text evidence="3">The sequence shown here is derived from an EMBL/GenBank/DDBJ whole genome shotgun (WGS) entry which is preliminary data.</text>
</comment>
<gene>
    <name evidence="3" type="ORF">BDD18_2506</name>
</gene>
<dbReference type="PANTHER" id="PTHR34219">
    <property type="entry name" value="IRON-REGULATED INNER MEMBRANE PROTEIN-RELATED"/>
    <property type="match status" value="1"/>
</dbReference>
<feature type="compositionally biased region" description="Low complexity" evidence="1">
    <location>
        <begin position="527"/>
        <end position="546"/>
    </location>
</feature>
<proteinExistence type="predicted"/>
<reference evidence="3 4" key="1">
    <citation type="submission" date="2019-06" db="EMBL/GenBank/DDBJ databases">
        <title>Genomic Encyclopedia of Archaeal and Bacterial Type Strains, Phase II (KMG-II): from individual species to whole genera.</title>
        <authorList>
            <person name="Goeker M."/>
        </authorList>
    </citation>
    <scope>NUCLEOTIDE SEQUENCE [LARGE SCALE GENOMIC DNA]</scope>
    <source>
        <strain evidence="3 4">DSM 7270</strain>
    </source>
</reference>
<keyword evidence="2" id="KW-1133">Transmembrane helix</keyword>
<dbReference type="InterPro" id="IPR005625">
    <property type="entry name" value="PepSY-ass_TM"/>
</dbReference>
<keyword evidence="2" id="KW-0812">Transmembrane</keyword>
<dbReference type="RefSeq" id="WP_142083524.1">
    <property type="nucleotide sequence ID" value="NZ_VFPV01000002.1"/>
</dbReference>
<dbReference type="Proteomes" id="UP000316993">
    <property type="component" value="Unassembled WGS sequence"/>
</dbReference>